<accession>K9H3U8</accession>
<protein>
    <submittedName>
        <fullName evidence="1">Uncharacterized protein</fullName>
    </submittedName>
</protein>
<dbReference type="RefSeq" id="WP_009538480.1">
    <property type="nucleotide sequence ID" value="NZ_ANHY01000001.1"/>
</dbReference>
<keyword evidence="2" id="KW-1185">Reference proteome</keyword>
<dbReference type="AlphaFoldDB" id="K9H3U8"/>
<organism evidence="1 2">
    <name type="scientific">Caenispirillum salinarum AK4</name>
    <dbReference type="NCBI Taxonomy" id="1238182"/>
    <lineage>
        <taxon>Bacteria</taxon>
        <taxon>Pseudomonadati</taxon>
        <taxon>Pseudomonadota</taxon>
        <taxon>Alphaproteobacteria</taxon>
        <taxon>Rhodospirillales</taxon>
        <taxon>Novispirillaceae</taxon>
        <taxon>Caenispirillum</taxon>
    </lineage>
</organism>
<comment type="caution">
    <text evidence="1">The sequence shown here is derived from an EMBL/GenBank/DDBJ whole genome shotgun (WGS) entry which is preliminary data.</text>
</comment>
<dbReference type="Proteomes" id="UP000009881">
    <property type="component" value="Unassembled WGS sequence"/>
</dbReference>
<gene>
    <name evidence="1" type="ORF">C882_0028</name>
</gene>
<evidence type="ECO:0000313" key="1">
    <source>
        <dbReference type="EMBL" id="EKV32945.1"/>
    </source>
</evidence>
<sequence length="90" mass="10134">MAILDATPHARGIWLRNHARDRHALCDMLITYRMSLLLCGWIDAASARRLLTSGVSVAVGPCDRPLFDILPHVPRRPATDRFATFQVLRV</sequence>
<name>K9H3U8_9PROT</name>
<reference evidence="1 2" key="1">
    <citation type="journal article" date="2013" name="Genome Announc.">
        <title>Draft Genome Sequence of an Alphaproteobacterium, Caenispirillum salinarum AK4(T), Isolated from a Solar Saltern.</title>
        <authorList>
            <person name="Khatri I."/>
            <person name="Singh A."/>
            <person name="Korpole S."/>
            <person name="Pinnaka A.K."/>
            <person name="Subramanian S."/>
        </authorList>
    </citation>
    <scope>NUCLEOTIDE SEQUENCE [LARGE SCALE GENOMIC DNA]</scope>
    <source>
        <strain evidence="1 2">AK4</strain>
    </source>
</reference>
<proteinExistence type="predicted"/>
<evidence type="ECO:0000313" key="2">
    <source>
        <dbReference type="Proteomes" id="UP000009881"/>
    </source>
</evidence>
<dbReference type="EMBL" id="ANHY01000001">
    <property type="protein sequence ID" value="EKV32945.1"/>
    <property type="molecule type" value="Genomic_DNA"/>
</dbReference>